<dbReference type="Gene3D" id="1.10.443.10">
    <property type="entry name" value="Intergrase catalytic core"/>
    <property type="match status" value="1"/>
</dbReference>
<dbReference type="InterPro" id="IPR025166">
    <property type="entry name" value="Integrase_DNA_bind_dom"/>
</dbReference>
<dbReference type="PANTHER" id="PTHR30629:SF2">
    <property type="entry name" value="PROPHAGE INTEGRASE INTS-RELATED"/>
    <property type="match status" value="1"/>
</dbReference>
<dbReference type="CDD" id="cd00801">
    <property type="entry name" value="INT_P4_C"/>
    <property type="match status" value="1"/>
</dbReference>
<evidence type="ECO:0000313" key="7">
    <source>
        <dbReference type="Proteomes" id="UP000321201"/>
    </source>
</evidence>
<evidence type="ECO:0000313" key="6">
    <source>
        <dbReference type="EMBL" id="TXF11644.1"/>
    </source>
</evidence>
<dbReference type="InterPro" id="IPR011010">
    <property type="entry name" value="DNA_brk_join_enz"/>
</dbReference>
<dbReference type="InterPro" id="IPR013762">
    <property type="entry name" value="Integrase-like_cat_sf"/>
</dbReference>
<dbReference type="InterPro" id="IPR038488">
    <property type="entry name" value="Integrase_DNA-bd_sf"/>
</dbReference>
<keyword evidence="4" id="KW-0233">DNA recombination</keyword>
<dbReference type="PANTHER" id="PTHR30629">
    <property type="entry name" value="PROPHAGE INTEGRASE"/>
    <property type="match status" value="1"/>
</dbReference>
<dbReference type="Gene3D" id="1.10.150.130">
    <property type="match status" value="1"/>
</dbReference>
<dbReference type="Pfam" id="PF00589">
    <property type="entry name" value="Phage_integrase"/>
    <property type="match status" value="1"/>
</dbReference>
<evidence type="ECO:0000256" key="4">
    <source>
        <dbReference type="ARBA" id="ARBA00023172"/>
    </source>
</evidence>
<evidence type="ECO:0000259" key="5">
    <source>
        <dbReference type="PROSITE" id="PS51898"/>
    </source>
</evidence>
<dbReference type="Gene3D" id="3.30.160.390">
    <property type="entry name" value="Integrase, DNA-binding domain"/>
    <property type="match status" value="1"/>
</dbReference>
<dbReference type="EMBL" id="VPFL01000012">
    <property type="protein sequence ID" value="TXF11644.1"/>
    <property type="molecule type" value="Genomic_DNA"/>
</dbReference>
<dbReference type="InterPro" id="IPR010998">
    <property type="entry name" value="Integrase_recombinase_N"/>
</dbReference>
<keyword evidence="2" id="KW-0229">DNA integration</keyword>
<dbReference type="InterPro" id="IPR002104">
    <property type="entry name" value="Integrase_catalytic"/>
</dbReference>
<dbReference type="OrthoDB" id="9795573at2"/>
<sequence length="387" mass="44227">MPTNRLTDAQCRAARAENKPRKLFDGGGLHLWVSPKGAKVWRLAYRVQGKPKTMSLGPYPQVSLSEARRKRAEAKAALLAGGDPMAPRRAKKVTFRQAVVEYWSGRMDVSESYRANALRGLELHLMPALGDLALVEIDRDRLMAELRRVDAAGHHVYVRKIRMWASQVFEWAMEHGFASVNPAAMIRPEKAFGRAPVQHMAALELREVPELMRRMALEGDLNSVLACRLLAYTWTRTSELRFMEWSEIDEHAAIWIIPAGKMKRRRDHLVPLSMQALAVLNKMRDRSRGSKYVFAAENRLDRPMSENAILYLLYRLGYKGKMTGHGWRAVASTWANERGYSADAIERQLAHVPGDAVRAAYNRAQYLDERRRMLQDWANWLDSFTAD</sequence>
<accession>A0A5C7ETX7</accession>
<protein>
    <submittedName>
        <fullName evidence="6">Tyrosine-type recombinase/integrase</fullName>
    </submittedName>
</protein>
<dbReference type="InterPro" id="IPR050808">
    <property type="entry name" value="Phage_Integrase"/>
</dbReference>
<gene>
    <name evidence="6" type="ORF">FR698_09910</name>
</gene>
<dbReference type="FunCoup" id="A0A5C7ETX7">
    <property type="interactions" value="49"/>
</dbReference>
<evidence type="ECO:0000256" key="3">
    <source>
        <dbReference type="ARBA" id="ARBA00023125"/>
    </source>
</evidence>
<reference evidence="6 7" key="1">
    <citation type="submission" date="2019-08" db="EMBL/GenBank/DDBJ databases">
        <title>Pelomicrobium methylotrophicum gen. nov., sp. nov. a moderately thermophilic, facultatively anaerobic, lithoautotrophic and methylotrophic bacterium isolated from a terrestrial mud volcano.</title>
        <authorList>
            <person name="Slobodkina G.B."/>
            <person name="Merkel A.Y."/>
            <person name="Slobodkin A.I."/>
        </authorList>
    </citation>
    <scope>NUCLEOTIDE SEQUENCE [LARGE SCALE GENOMIC DNA]</scope>
    <source>
        <strain evidence="6 7">SM250</strain>
    </source>
</reference>
<dbReference type="PROSITE" id="PS51898">
    <property type="entry name" value="TYR_RECOMBINASE"/>
    <property type="match status" value="1"/>
</dbReference>
<dbReference type="InParanoid" id="A0A5C7ETX7"/>
<dbReference type="GO" id="GO:0003677">
    <property type="term" value="F:DNA binding"/>
    <property type="evidence" value="ECO:0007669"/>
    <property type="project" value="UniProtKB-KW"/>
</dbReference>
<keyword evidence="7" id="KW-1185">Reference proteome</keyword>
<evidence type="ECO:0000256" key="2">
    <source>
        <dbReference type="ARBA" id="ARBA00022908"/>
    </source>
</evidence>
<dbReference type="GO" id="GO:0015074">
    <property type="term" value="P:DNA integration"/>
    <property type="evidence" value="ECO:0007669"/>
    <property type="project" value="UniProtKB-KW"/>
</dbReference>
<feature type="domain" description="Tyr recombinase" evidence="5">
    <location>
        <begin position="198"/>
        <end position="374"/>
    </location>
</feature>
<dbReference type="SUPFAM" id="SSF56349">
    <property type="entry name" value="DNA breaking-rejoining enzymes"/>
    <property type="match status" value="1"/>
</dbReference>
<dbReference type="GO" id="GO:0006310">
    <property type="term" value="P:DNA recombination"/>
    <property type="evidence" value="ECO:0007669"/>
    <property type="project" value="UniProtKB-KW"/>
</dbReference>
<dbReference type="Proteomes" id="UP000321201">
    <property type="component" value="Unassembled WGS sequence"/>
</dbReference>
<keyword evidence="3" id="KW-0238">DNA-binding</keyword>
<dbReference type="RefSeq" id="WP_147800043.1">
    <property type="nucleotide sequence ID" value="NZ_VPFL01000012.1"/>
</dbReference>
<dbReference type="InterPro" id="IPR053876">
    <property type="entry name" value="Phage_int_M"/>
</dbReference>
<comment type="caution">
    <text evidence="6">The sequence shown here is derived from an EMBL/GenBank/DDBJ whole genome shotgun (WGS) entry which is preliminary data.</text>
</comment>
<organism evidence="6 7">
    <name type="scientific">Pelomicrobium methylotrophicum</name>
    <dbReference type="NCBI Taxonomy" id="2602750"/>
    <lineage>
        <taxon>Bacteria</taxon>
        <taxon>Pseudomonadati</taxon>
        <taxon>Pseudomonadota</taxon>
        <taxon>Hydrogenophilia</taxon>
        <taxon>Hydrogenophilia incertae sedis</taxon>
        <taxon>Pelomicrobium</taxon>
    </lineage>
</organism>
<comment type="similarity">
    <text evidence="1">Belongs to the 'phage' integrase family.</text>
</comment>
<dbReference type="AlphaFoldDB" id="A0A5C7ETX7"/>
<name>A0A5C7ETX7_9PROT</name>
<evidence type="ECO:0000256" key="1">
    <source>
        <dbReference type="ARBA" id="ARBA00008857"/>
    </source>
</evidence>
<dbReference type="Pfam" id="PF22022">
    <property type="entry name" value="Phage_int_M"/>
    <property type="match status" value="1"/>
</dbReference>
<proteinExistence type="inferred from homology"/>
<dbReference type="Pfam" id="PF13356">
    <property type="entry name" value="Arm-DNA-bind_3"/>
    <property type="match status" value="1"/>
</dbReference>